<dbReference type="Gene3D" id="3.40.710.10">
    <property type="entry name" value="DD-peptidase/beta-lactamase superfamily"/>
    <property type="match status" value="1"/>
</dbReference>
<reference evidence="3" key="1">
    <citation type="submission" date="2018-05" db="EMBL/GenBank/DDBJ databases">
        <authorList>
            <person name="Lanie J.A."/>
            <person name="Ng W.-L."/>
            <person name="Kazmierczak K.M."/>
            <person name="Andrzejewski T.M."/>
            <person name="Davidsen T.M."/>
            <person name="Wayne K.J."/>
            <person name="Tettelin H."/>
            <person name="Glass J.I."/>
            <person name="Rusch D."/>
            <person name="Podicherti R."/>
            <person name="Tsui H.-C.T."/>
            <person name="Winkler M.E."/>
        </authorList>
    </citation>
    <scope>NUCLEOTIDE SEQUENCE</scope>
</reference>
<evidence type="ECO:0000313" key="3">
    <source>
        <dbReference type="EMBL" id="SVD92426.1"/>
    </source>
</evidence>
<feature type="non-terminal residue" evidence="3">
    <location>
        <position position="1"/>
    </location>
</feature>
<dbReference type="SUPFAM" id="SSF56601">
    <property type="entry name" value="beta-lactamase/transpeptidase-like"/>
    <property type="match status" value="1"/>
</dbReference>
<accession>A0A382ZA97</accession>
<evidence type="ECO:0008006" key="4">
    <source>
        <dbReference type="Google" id="ProtNLM"/>
    </source>
</evidence>
<keyword evidence="2" id="KW-0808">Transferase</keyword>
<proteinExistence type="predicted"/>
<dbReference type="GO" id="GO:0009252">
    <property type="term" value="P:peptidoglycan biosynthetic process"/>
    <property type="evidence" value="ECO:0007669"/>
    <property type="project" value="TreeGrafter"/>
</dbReference>
<dbReference type="PANTHER" id="PTHR32282:SF15">
    <property type="entry name" value="PENICILLIN-BINDING PROTEIN 1C"/>
    <property type="match status" value="1"/>
</dbReference>
<evidence type="ECO:0000256" key="2">
    <source>
        <dbReference type="ARBA" id="ARBA00022679"/>
    </source>
</evidence>
<dbReference type="InterPro" id="IPR050396">
    <property type="entry name" value="Glycosyltr_51/Transpeptidase"/>
</dbReference>
<keyword evidence="1" id="KW-0328">Glycosyltransferase</keyword>
<evidence type="ECO:0000256" key="1">
    <source>
        <dbReference type="ARBA" id="ARBA00022676"/>
    </source>
</evidence>
<dbReference type="InterPro" id="IPR012338">
    <property type="entry name" value="Beta-lactam/transpept-like"/>
</dbReference>
<dbReference type="AlphaFoldDB" id="A0A382ZA97"/>
<feature type="non-terminal residue" evidence="3">
    <location>
        <position position="258"/>
    </location>
</feature>
<dbReference type="PANTHER" id="PTHR32282">
    <property type="entry name" value="BINDING PROTEIN TRANSPEPTIDASE, PUTATIVE-RELATED"/>
    <property type="match status" value="1"/>
</dbReference>
<dbReference type="EMBL" id="UINC01182296">
    <property type="protein sequence ID" value="SVD92426.1"/>
    <property type="molecule type" value="Genomic_DNA"/>
</dbReference>
<sequence>LVELTNAFATLGRLGVHRPYRLLKTDQQSSSRIFDVSQAWLITDMLSDNDARAQAFGLDSALSFDFPVACKTGTSSEFRDNWAIGYTPEFTVGVWVGNFDGSPMRNISGVTGAAPVMHSVMTHLHERFGTSWFKRPTDIVSARVDQISGNQSRQGVNEWFVKGSLPPIETPEDRDMLGRSKLGPEFTEWFSSTDNHLRHRTFLSAAQPAQITILSPLPGTVYYLDPDLPPSSRQVPLRITGINPEWHSDTLVCFTEND</sequence>
<dbReference type="GO" id="GO:0030288">
    <property type="term" value="C:outer membrane-bounded periplasmic space"/>
    <property type="evidence" value="ECO:0007669"/>
    <property type="project" value="TreeGrafter"/>
</dbReference>
<organism evidence="3">
    <name type="scientific">marine metagenome</name>
    <dbReference type="NCBI Taxonomy" id="408172"/>
    <lineage>
        <taxon>unclassified sequences</taxon>
        <taxon>metagenomes</taxon>
        <taxon>ecological metagenomes</taxon>
    </lineage>
</organism>
<dbReference type="GO" id="GO:0008955">
    <property type="term" value="F:peptidoglycan glycosyltransferase activity"/>
    <property type="evidence" value="ECO:0007669"/>
    <property type="project" value="TreeGrafter"/>
</dbReference>
<gene>
    <name evidence="3" type="ORF">METZ01_LOCUS445280</name>
</gene>
<protein>
    <recommendedName>
        <fullName evidence="4">Penicillin-binding protein transpeptidase domain-containing protein</fullName>
    </recommendedName>
</protein>
<name>A0A382ZA97_9ZZZZ</name>